<feature type="region of interest" description="Disordered" evidence="1">
    <location>
        <begin position="519"/>
        <end position="559"/>
    </location>
</feature>
<dbReference type="AntiFam" id="ANF00248">
    <property type="entry name" value="Shadow ORF (opposite ppsD)"/>
</dbReference>
<comment type="caution">
    <text evidence="2">The sequence shown here is derived from an EMBL/GenBank/DDBJ whole genome shotgun (WGS) entry which is preliminary data.</text>
</comment>
<feature type="region of interest" description="Disordered" evidence="1">
    <location>
        <begin position="28"/>
        <end position="78"/>
    </location>
</feature>
<evidence type="ECO:0000313" key="3">
    <source>
        <dbReference type="Proteomes" id="UP000031599"/>
    </source>
</evidence>
<feature type="compositionally biased region" description="Basic and acidic residues" evidence="1">
    <location>
        <begin position="65"/>
        <end position="78"/>
    </location>
</feature>
<accession>A0A0C2CUS1</accession>
<evidence type="ECO:0000256" key="1">
    <source>
        <dbReference type="SAM" id="MobiDB-lite"/>
    </source>
</evidence>
<feature type="compositionally biased region" description="Basic and acidic residues" evidence="1">
    <location>
        <begin position="28"/>
        <end position="50"/>
    </location>
</feature>
<dbReference type="AlphaFoldDB" id="A0A0C2CUS1"/>
<name>A0A0C2CUS1_9BACT</name>
<gene>
    <name evidence="2" type="ORF">DB30_03027</name>
</gene>
<dbReference type="Proteomes" id="UP000031599">
    <property type="component" value="Unassembled WGS sequence"/>
</dbReference>
<organism evidence="2 3">
    <name type="scientific">Enhygromyxa salina</name>
    <dbReference type="NCBI Taxonomy" id="215803"/>
    <lineage>
        <taxon>Bacteria</taxon>
        <taxon>Pseudomonadati</taxon>
        <taxon>Myxococcota</taxon>
        <taxon>Polyangia</taxon>
        <taxon>Nannocystales</taxon>
        <taxon>Nannocystaceae</taxon>
        <taxon>Enhygromyxa</taxon>
    </lineage>
</organism>
<proteinExistence type="predicted"/>
<feature type="compositionally biased region" description="Basic residues" evidence="1">
    <location>
        <begin position="712"/>
        <end position="721"/>
    </location>
</feature>
<feature type="compositionally biased region" description="Basic and acidic residues" evidence="1">
    <location>
        <begin position="519"/>
        <end position="531"/>
    </location>
</feature>
<sequence>MLDRDGLPAGVRDSPALRFAVELEGEAIARGDDARVDRPLGPEDHDRPGPHDLAQGVGAPGVGELDGRARELERGRPSHERLAFDHVVADQRVVGPQRLAKPQLRDRRLVRVDQGVQAGRAQIGVEGDPVALLGERIQGRPDPAQTGASVVRRPVDLSLVEPPPTRVAQLPAANELGELAARGVAPQDRDELGARARENREAPLERLATDLQRVAQGVEGHARDLDEVGRRAGVGAQAILVAGRQHEQHGLVDALLGRGSIGIELGLGRLLDHEVSVGAAGAERAQARPPRPRAPGPGPELALHHEGHALKVDVGVELRGMERGREGLMTQLKQDLGQASDARRGLEVTDVGLDRADRPLARLGLRTVAVGAAEPRDLDWIPERGPGPMGLDVVDVGRREAGLVHRRLDHPGLGPRTRHGVAVGPTAMVEGAAADQPEDPVAVCTRLRVGLEQHGADALTGHVAIAALAEAPAPTIRGQEPTLTEKRVLVGVDRHVDATGDRERGLPAAQALAGQVNGRERGRAHGVEGEARPGQVEGIGHPVGDRRERRRGQRAPPAEQIQGPVELVLAVHHADVDADGLTGERAAAIAGVLDRVPGRLQEQSLLRVHELGVTRRDPEEQRIEAIDMAEEAAPARVRATERRRVGVIPAPVIPALGGDVRDTVTTVPEVGPKRVEIVGLWIATGDPDDRNGPALTEPALGRRAGSPTPSRARGRGRLASR</sequence>
<feature type="region of interest" description="Disordered" evidence="1">
    <location>
        <begin position="683"/>
        <end position="721"/>
    </location>
</feature>
<dbReference type="EMBL" id="JMCC02000213">
    <property type="protein sequence ID" value="KIG11637.1"/>
    <property type="molecule type" value="Genomic_DNA"/>
</dbReference>
<protein>
    <submittedName>
        <fullName evidence="2">Uncharacterized protein</fullName>
    </submittedName>
</protein>
<reference evidence="2 3" key="1">
    <citation type="submission" date="2014-12" db="EMBL/GenBank/DDBJ databases">
        <title>Genome assembly of Enhygromyxa salina DSM 15201.</title>
        <authorList>
            <person name="Sharma G."/>
            <person name="Subramanian S."/>
        </authorList>
    </citation>
    <scope>NUCLEOTIDE SEQUENCE [LARGE SCALE GENOMIC DNA]</scope>
    <source>
        <strain evidence="2 3">DSM 15201</strain>
    </source>
</reference>
<evidence type="ECO:0000313" key="2">
    <source>
        <dbReference type="EMBL" id="KIG11637.1"/>
    </source>
</evidence>